<feature type="compositionally biased region" description="Polar residues" evidence="3">
    <location>
        <begin position="362"/>
        <end position="373"/>
    </location>
</feature>
<evidence type="ECO:0000259" key="4">
    <source>
        <dbReference type="PROSITE" id="PS01031"/>
    </source>
</evidence>
<accession>A0A226EFI5</accession>
<feature type="domain" description="SHSP" evidence="4">
    <location>
        <begin position="214"/>
        <end position="325"/>
    </location>
</feature>
<dbReference type="Gene3D" id="2.60.40.790">
    <property type="match status" value="2"/>
</dbReference>
<evidence type="ECO:0000256" key="3">
    <source>
        <dbReference type="SAM" id="MobiDB-lite"/>
    </source>
</evidence>
<dbReference type="EMBL" id="LNIX01000004">
    <property type="protein sequence ID" value="OXA56345.1"/>
    <property type="molecule type" value="Genomic_DNA"/>
</dbReference>
<comment type="similarity">
    <text evidence="1 2">Belongs to the small heat shock protein (HSP20) family.</text>
</comment>
<dbReference type="AlphaFoldDB" id="A0A226EFI5"/>
<proteinExistence type="inferred from homology"/>
<dbReference type="GO" id="GO:0009408">
    <property type="term" value="P:response to heat"/>
    <property type="evidence" value="ECO:0007669"/>
    <property type="project" value="TreeGrafter"/>
</dbReference>
<dbReference type="GO" id="GO:0051082">
    <property type="term" value="F:unfolded protein binding"/>
    <property type="evidence" value="ECO:0007669"/>
    <property type="project" value="TreeGrafter"/>
</dbReference>
<reference evidence="5 6" key="1">
    <citation type="submission" date="2015-12" db="EMBL/GenBank/DDBJ databases">
        <title>The genome of Folsomia candida.</title>
        <authorList>
            <person name="Faddeeva A."/>
            <person name="Derks M.F."/>
            <person name="Anvar Y."/>
            <person name="Smit S."/>
            <person name="Van Straalen N."/>
            <person name="Roelofs D."/>
        </authorList>
    </citation>
    <scope>NUCLEOTIDE SEQUENCE [LARGE SCALE GENOMIC DNA]</scope>
    <source>
        <strain evidence="5 6">VU population</strain>
        <tissue evidence="5">Whole body</tissue>
    </source>
</reference>
<dbReference type="GO" id="GO:0042026">
    <property type="term" value="P:protein refolding"/>
    <property type="evidence" value="ECO:0007669"/>
    <property type="project" value="TreeGrafter"/>
</dbReference>
<dbReference type="Proteomes" id="UP000198287">
    <property type="component" value="Unassembled WGS sequence"/>
</dbReference>
<dbReference type="PRINTS" id="PR00299">
    <property type="entry name" value="ACRYSTALLIN"/>
</dbReference>
<dbReference type="GO" id="GO:0005737">
    <property type="term" value="C:cytoplasm"/>
    <property type="evidence" value="ECO:0007669"/>
    <property type="project" value="TreeGrafter"/>
</dbReference>
<sequence>MTFATTNLCQQYQAALLLAGKCTPGKELSQVYCTDDKYEVKLDLQNFQPEEISVKAIDRFIIVDGKHEKKEAKLGIISHQLTRRYVLPDGVDPEEVSCSLNESNGMLTLSAPRHLENVPTKEVVIPIQKNENGDLSPEKEMFLSFQPASPSPRRRCRGAAYDPWGIMGRHFPTSCSMEVDRQAAENEELEALDALLSTPLRFISALAAAQNRTQTDAQKRKEAAAAPKKQELFEVKMNVEGYKPSELDVKLVQNSLTISGKHEHDDETGSVSRSFTRTWNIPEDVQLEGLTCNFNSKDNTMMISAPKKVVELPPPVEKAIPISVTTPTDGETGDKTEEKIEDPVTTTPTPDVSADMEEAMNAETSSNEPTVEG</sequence>
<evidence type="ECO:0000313" key="5">
    <source>
        <dbReference type="EMBL" id="OXA56345.1"/>
    </source>
</evidence>
<evidence type="ECO:0000256" key="1">
    <source>
        <dbReference type="PROSITE-ProRule" id="PRU00285"/>
    </source>
</evidence>
<dbReference type="InterPro" id="IPR002068">
    <property type="entry name" value="A-crystallin/Hsp20_dom"/>
</dbReference>
<dbReference type="SUPFAM" id="SSF49764">
    <property type="entry name" value="HSP20-like chaperones"/>
    <property type="match status" value="2"/>
</dbReference>
<feature type="region of interest" description="Disordered" evidence="3">
    <location>
        <begin position="320"/>
        <end position="373"/>
    </location>
</feature>
<dbReference type="InterPro" id="IPR001436">
    <property type="entry name" value="Alpha-crystallin/sHSP_animal"/>
</dbReference>
<evidence type="ECO:0000256" key="2">
    <source>
        <dbReference type="RuleBase" id="RU003616"/>
    </source>
</evidence>
<comment type="caution">
    <text evidence="5">The sequence shown here is derived from an EMBL/GenBank/DDBJ whole genome shotgun (WGS) entry which is preliminary data.</text>
</comment>
<feature type="compositionally biased region" description="Basic and acidic residues" evidence="3">
    <location>
        <begin position="332"/>
        <end position="342"/>
    </location>
</feature>
<dbReference type="PROSITE" id="PS01031">
    <property type="entry name" value="SHSP"/>
    <property type="match status" value="2"/>
</dbReference>
<dbReference type="PANTHER" id="PTHR45640">
    <property type="entry name" value="HEAT SHOCK PROTEIN HSP-12.2-RELATED"/>
    <property type="match status" value="1"/>
</dbReference>
<feature type="domain" description="SHSP" evidence="4">
    <location>
        <begin position="19"/>
        <end position="128"/>
    </location>
</feature>
<dbReference type="STRING" id="158441.A0A226EFI5"/>
<dbReference type="OrthoDB" id="1431247at2759"/>
<dbReference type="GO" id="GO:0005634">
    <property type="term" value="C:nucleus"/>
    <property type="evidence" value="ECO:0007669"/>
    <property type="project" value="TreeGrafter"/>
</dbReference>
<organism evidence="5 6">
    <name type="scientific">Folsomia candida</name>
    <name type="common">Springtail</name>
    <dbReference type="NCBI Taxonomy" id="158441"/>
    <lineage>
        <taxon>Eukaryota</taxon>
        <taxon>Metazoa</taxon>
        <taxon>Ecdysozoa</taxon>
        <taxon>Arthropoda</taxon>
        <taxon>Hexapoda</taxon>
        <taxon>Collembola</taxon>
        <taxon>Entomobryomorpha</taxon>
        <taxon>Isotomoidea</taxon>
        <taxon>Isotomidae</taxon>
        <taxon>Proisotominae</taxon>
        <taxon>Folsomia</taxon>
    </lineage>
</organism>
<keyword evidence="6" id="KW-1185">Reference proteome</keyword>
<protein>
    <submittedName>
        <fullName evidence="5">Protein lethal(2)essential for life</fullName>
    </submittedName>
</protein>
<dbReference type="CDD" id="cd06526">
    <property type="entry name" value="metazoan_ACD"/>
    <property type="match status" value="2"/>
</dbReference>
<dbReference type="PANTHER" id="PTHR45640:SF26">
    <property type="entry name" value="RE23625P"/>
    <property type="match status" value="1"/>
</dbReference>
<feature type="compositionally biased region" description="Low complexity" evidence="3">
    <location>
        <begin position="343"/>
        <end position="352"/>
    </location>
</feature>
<name>A0A226EFI5_FOLCA</name>
<evidence type="ECO:0000313" key="6">
    <source>
        <dbReference type="Proteomes" id="UP000198287"/>
    </source>
</evidence>
<dbReference type="InterPro" id="IPR008978">
    <property type="entry name" value="HSP20-like_chaperone"/>
</dbReference>
<dbReference type="Pfam" id="PF00011">
    <property type="entry name" value="HSP20"/>
    <property type="match status" value="2"/>
</dbReference>
<gene>
    <name evidence="5" type="ORF">Fcan01_09749</name>
</gene>